<evidence type="ECO:0000256" key="1">
    <source>
        <dbReference type="SAM" id="MobiDB-lite"/>
    </source>
</evidence>
<evidence type="ECO:0000313" key="3">
    <source>
        <dbReference type="Proteomes" id="UP001480595"/>
    </source>
</evidence>
<keyword evidence="3" id="KW-1185">Reference proteome</keyword>
<feature type="compositionally biased region" description="Acidic residues" evidence="1">
    <location>
        <begin position="155"/>
        <end position="167"/>
    </location>
</feature>
<comment type="caution">
    <text evidence="2">The sequence shown here is derived from an EMBL/GenBank/DDBJ whole genome shotgun (WGS) entry which is preliminary data.</text>
</comment>
<dbReference type="GeneID" id="92094273"/>
<name>A0ABR1U776_9PEZI</name>
<dbReference type="Proteomes" id="UP001480595">
    <property type="component" value="Unassembled WGS sequence"/>
</dbReference>
<sequence>MAIPFQLTVYSQGDLPQLYFNIGTRSWGNCQIQLLLAIFVRSTAKPNKRAALVAKHGISRICGAVIANKRSHIQSHITHQHDEKLARHRDSKKTPENPWVCPCDGVPRGSWVNYLNHLHSTHGFRGVSKAIREARGVKIDKNTNRVIMPRAKAEDQEEEMEEVDEPYESFLPPDHGPKGPEHKDDDDEDGGLGPSGAAGGLIQATA</sequence>
<evidence type="ECO:0000313" key="2">
    <source>
        <dbReference type="EMBL" id="KAK8054734.1"/>
    </source>
</evidence>
<dbReference type="EMBL" id="JAQQWL010000010">
    <property type="protein sequence ID" value="KAK8054734.1"/>
    <property type="molecule type" value="Genomic_DNA"/>
</dbReference>
<dbReference type="RefSeq" id="XP_066713380.1">
    <property type="nucleotide sequence ID" value="XM_066861210.1"/>
</dbReference>
<organism evidence="2 3">
    <name type="scientific">Apiospora phragmitis</name>
    <dbReference type="NCBI Taxonomy" id="2905665"/>
    <lineage>
        <taxon>Eukaryota</taxon>
        <taxon>Fungi</taxon>
        <taxon>Dikarya</taxon>
        <taxon>Ascomycota</taxon>
        <taxon>Pezizomycotina</taxon>
        <taxon>Sordariomycetes</taxon>
        <taxon>Xylariomycetidae</taxon>
        <taxon>Amphisphaeriales</taxon>
        <taxon>Apiosporaceae</taxon>
        <taxon>Apiospora</taxon>
    </lineage>
</organism>
<proteinExistence type="predicted"/>
<feature type="region of interest" description="Disordered" evidence="1">
    <location>
        <begin position="149"/>
        <end position="206"/>
    </location>
</feature>
<gene>
    <name evidence="2" type="ORF">PG994_009801</name>
</gene>
<reference evidence="2 3" key="1">
    <citation type="submission" date="2023-01" db="EMBL/GenBank/DDBJ databases">
        <title>Analysis of 21 Apiospora genomes using comparative genomics revels a genus with tremendous synthesis potential of carbohydrate active enzymes and secondary metabolites.</title>
        <authorList>
            <person name="Sorensen T."/>
        </authorList>
    </citation>
    <scope>NUCLEOTIDE SEQUENCE [LARGE SCALE GENOMIC DNA]</scope>
    <source>
        <strain evidence="2 3">CBS 135458</strain>
    </source>
</reference>
<protein>
    <submittedName>
        <fullName evidence="2">Uncharacterized protein</fullName>
    </submittedName>
</protein>
<accession>A0ABR1U776</accession>